<gene>
    <name evidence="1" type="ORF">E6W36_05020</name>
</gene>
<name>A0A4D7C5Y2_9SPHN</name>
<dbReference type="Proteomes" id="UP000298714">
    <property type="component" value="Chromosome"/>
</dbReference>
<dbReference type="RefSeq" id="WP_222873965.1">
    <property type="nucleotide sequence ID" value="NZ_CP039704.1"/>
</dbReference>
<organism evidence="1 2">
    <name type="scientific">Hankyongella ginsenosidimutans</name>
    <dbReference type="NCBI Taxonomy" id="1763828"/>
    <lineage>
        <taxon>Bacteria</taxon>
        <taxon>Pseudomonadati</taxon>
        <taxon>Pseudomonadota</taxon>
        <taxon>Alphaproteobacteria</taxon>
        <taxon>Sphingomonadales</taxon>
        <taxon>Sphingomonadaceae</taxon>
        <taxon>Hankyongella</taxon>
    </lineage>
</organism>
<accession>A0A4D7C5Y2</accession>
<proteinExistence type="predicted"/>
<evidence type="ECO:0000313" key="2">
    <source>
        <dbReference type="Proteomes" id="UP000298714"/>
    </source>
</evidence>
<evidence type="ECO:0000313" key="1">
    <source>
        <dbReference type="EMBL" id="QCI79150.1"/>
    </source>
</evidence>
<sequence>MLVGQREGMHRLYANAWLELPDAAIAADWVKSRGRIKPLIADEMFVRLHDRRGEKWGQIDLIGAQEAGDALPMLEPVERFGSEAPRRLIPLKRLMLQWVAWALEAPDIKPGRR</sequence>
<dbReference type="EMBL" id="CP039704">
    <property type="protein sequence ID" value="QCI79150.1"/>
    <property type="molecule type" value="Genomic_DNA"/>
</dbReference>
<protein>
    <submittedName>
        <fullName evidence="1">Uncharacterized protein</fullName>
    </submittedName>
</protein>
<reference evidence="2" key="1">
    <citation type="submission" date="2019-04" db="EMBL/GenBank/DDBJ databases">
        <title>Complete genome sequence of Sphingomonas sp. W1-2-3.</title>
        <authorList>
            <person name="Im W.T."/>
        </authorList>
    </citation>
    <scope>NUCLEOTIDE SEQUENCE [LARGE SCALE GENOMIC DNA]</scope>
    <source>
        <strain evidence="2">W1-2-3</strain>
    </source>
</reference>
<dbReference type="AlphaFoldDB" id="A0A4D7C5Y2"/>
<keyword evidence="2" id="KW-1185">Reference proteome</keyword>
<dbReference type="KEGG" id="hgn:E6W36_05020"/>